<dbReference type="AlphaFoldDB" id="A0A4Y2FDY4"/>
<feature type="domain" description="RNase H type-1" evidence="1">
    <location>
        <begin position="1"/>
        <end position="42"/>
    </location>
</feature>
<evidence type="ECO:0000259" key="1">
    <source>
        <dbReference type="PROSITE" id="PS50879"/>
    </source>
</evidence>
<evidence type="ECO:0000313" key="2">
    <source>
        <dbReference type="EMBL" id="GBM37764.1"/>
    </source>
</evidence>
<dbReference type="Proteomes" id="UP000499080">
    <property type="component" value="Unassembled WGS sequence"/>
</dbReference>
<dbReference type="InterPro" id="IPR012337">
    <property type="entry name" value="RNaseH-like_sf"/>
</dbReference>
<dbReference type="Gene3D" id="3.30.420.10">
    <property type="entry name" value="Ribonuclease H-like superfamily/Ribonuclease H"/>
    <property type="match status" value="1"/>
</dbReference>
<dbReference type="GO" id="GO:0004523">
    <property type="term" value="F:RNA-DNA hybrid ribonuclease activity"/>
    <property type="evidence" value="ECO:0007669"/>
    <property type="project" value="InterPro"/>
</dbReference>
<accession>A0A4Y2FDY4</accession>
<organism evidence="2 3">
    <name type="scientific">Araneus ventricosus</name>
    <name type="common">Orbweaver spider</name>
    <name type="synonym">Epeira ventricosa</name>
    <dbReference type="NCBI Taxonomy" id="182803"/>
    <lineage>
        <taxon>Eukaryota</taxon>
        <taxon>Metazoa</taxon>
        <taxon>Ecdysozoa</taxon>
        <taxon>Arthropoda</taxon>
        <taxon>Chelicerata</taxon>
        <taxon>Arachnida</taxon>
        <taxon>Araneae</taxon>
        <taxon>Araneomorphae</taxon>
        <taxon>Entelegynae</taxon>
        <taxon>Araneoidea</taxon>
        <taxon>Araneidae</taxon>
        <taxon>Araneus</taxon>
    </lineage>
</organism>
<dbReference type="InterPro" id="IPR036397">
    <property type="entry name" value="RNaseH_sf"/>
</dbReference>
<dbReference type="InterPro" id="IPR002156">
    <property type="entry name" value="RNaseH_domain"/>
</dbReference>
<reference evidence="2 3" key="1">
    <citation type="journal article" date="2019" name="Sci. Rep.">
        <title>Orb-weaving spider Araneus ventricosus genome elucidates the spidroin gene catalogue.</title>
        <authorList>
            <person name="Kono N."/>
            <person name="Nakamura H."/>
            <person name="Ohtoshi R."/>
            <person name="Moran D.A.P."/>
            <person name="Shinohara A."/>
            <person name="Yoshida Y."/>
            <person name="Fujiwara M."/>
            <person name="Mori M."/>
            <person name="Tomita M."/>
            <person name="Arakawa K."/>
        </authorList>
    </citation>
    <scope>NUCLEOTIDE SEQUENCE [LARGE SCALE GENOMIC DNA]</scope>
</reference>
<dbReference type="EMBL" id="BGPR01000850">
    <property type="protein sequence ID" value="GBM37764.1"/>
    <property type="molecule type" value="Genomic_DNA"/>
</dbReference>
<dbReference type="GO" id="GO:0003676">
    <property type="term" value="F:nucleic acid binding"/>
    <property type="evidence" value="ECO:0007669"/>
    <property type="project" value="InterPro"/>
</dbReference>
<name>A0A4Y2FDY4_ARAVE</name>
<dbReference type="SUPFAM" id="SSF53098">
    <property type="entry name" value="Ribonuclease H-like"/>
    <property type="match status" value="1"/>
</dbReference>
<sequence length="105" mass="11985">MDIFNRLRTLCNTCALHLQWIPSHINLKYNYIADSLAKEGTIMPQAHVEPLTYLELYSRIKALSTFLGGIHQLIHGIVVKAQVLLYVLRGIATTKQLWLAYHPVT</sequence>
<gene>
    <name evidence="2" type="ORF">AVEN_25878_1</name>
</gene>
<dbReference type="PROSITE" id="PS50879">
    <property type="entry name" value="RNASE_H_1"/>
    <property type="match status" value="1"/>
</dbReference>
<protein>
    <recommendedName>
        <fullName evidence="1">RNase H type-1 domain-containing protein</fullName>
    </recommendedName>
</protein>
<proteinExistence type="predicted"/>
<comment type="caution">
    <text evidence="2">The sequence shown here is derived from an EMBL/GenBank/DDBJ whole genome shotgun (WGS) entry which is preliminary data.</text>
</comment>
<keyword evidence="3" id="KW-1185">Reference proteome</keyword>
<evidence type="ECO:0000313" key="3">
    <source>
        <dbReference type="Proteomes" id="UP000499080"/>
    </source>
</evidence>